<organism evidence="1 2">
    <name type="scientific">Phlebia brevispora</name>
    <dbReference type="NCBI Taxonomy" id="194682"/>
    <lineage>
        <taxon>Eukaryota</taxon>
        <taxon>Fungi</taxon>
        <taxon>Dikarya</taxon>
        <taxon>Basidiomycota</taxon>
        <taxon>Agaricomycotina</taxon>
        <taxon>Agaricomycetes</taxon>
        <taxon>Polyporales</taxon>
        <taxon>Meruliaceae</taxon>
        <taxon>Phlebia</taxon>
    </lineage>
</organism>
<name>A0ACC1TD47_9APHY</name>
<reference evidence="1" key="1">
    <citation type="submission" date="2022-07" db="EMBL/GenBank/DDBJ databases">
        <title>Genome Sequence of Phlebia brevispora.</title>
        <authorList>
            <person name="Buettner E."/>
        </authorList>
    </citation>
    <scope>NUCLEOTIDE SEQUENCE</scope>
    <source>
        <strain evidence="1">MPL23</strain>
    </source>
</reference>
<sequence length="147" mass="16752">MKPSGKLTDPLHSVELCHFDCKRSKYLRVLASASSPTCKAWESWRLVATRASSEIRAGFSRWTKGDLIAFGRPFIGNVRRPRLPLRSTFSSSADERVLVQPDLVRRLRKNIPLTVADKSTYYAIQDPHGYIDFPFADDKDKDEKLPN</sequence>
<evidence type="ECO:0000313" key="2">
    <source>
        <dbReference type="Proteomes" id="UP001148662"/>
    </source>
</evidence>
<protein>
    <submittedName>
        <fullName evidence="1">Uncharacterized protein</fullName>
    </submittedName>
</protein>
<keyword evidence="2" id="KW-1185">Reference proteome</keyword>
<dbReference type="Proteomes" id="UP001148662">
    <property type="component" value="Unassembled WGS sequence"/>
</dbReference>
<proteinExistence type="predicted"/>
<comment type="caution">
    <text evidence="1">The sequence shown here is derived from an EMBL/GenBank/DDBJ whole genome shotgun (WGS) entry which is preliminary data.</text>
</comment>
<dbReference type="EMBL" id="JANHOG010000089">
    <property type="protein sequence ID" value="KAJ3558429.1"/>
    <property type="molecule type" value="Genomic_DNA"/>
</dbReference>
<gene>
    <name evidence="1" type="ORF">NM688_g933</name>
</gene>
<evidence type="ECO:0000313" key="1">
    <source>
        <dbReference type="EMBL" id="KAJ3558429.1"/>
    </source>
</evidence>
<accession>A0ACC1TD47</accession>